<sequence length="185" mass="21479">MFPSPGIRRGSPIFKGVPHGSAVYFTNELSKRCTDHFAQHPAWVEQRQFYAFFLYGGEKNDRQPRPHHKAHTELSGRRSLAAGSGPDITPHEKDRSALVHSGPYRPPIFRLWRFKRVEASWQTALLRRVRHYFALPDDRHREREIRALLSNATQRVPLSYHFDTCLPAGRTPSRADRGIRTFRII</sequence>
<proteinExistence type="predicted"/>
<gene>
    <name evidence="2" type="ORF">UY74_C0035G0010</name>
</gene>
<dbReference type="EMBL" id="LCRF01000035">
    <property type="protein sequence ID" value="KKW30641.1"/>
    <property type="molecule type" value="Genomic_DNA"/>
</dbReference>
<name>A0A0G1XI77_9BACT</name>
<comment type="caution">
    <text evidence="2">The sequence shown here is derived from an EMBL/GenBank/DDBJ whole genome shotgun (WGS) entry which is preliminary data.</text>
</comment>
<protein>
    <submittedName>
        <fullName evidence="2">Uncharacterized protein</fullName>
    </submittedName>
</protein>
<feature type="region of interest" description="Disordered" evidence="1">
    <location>
        <begin position="60"/>
        <end position="99"/>
    </location>
</feature>
<evidence type="ECO:0000256" key="1">
    <source>
        <dbReference type="SAM" id="MobiDB-lite"/>
    </source>
</evidence>
<reference evidence="2 3" key="1">
    <citation type="journal article" date="2015" name="Nature">
        <title>rRNA introns, odd ribosomes, and small enigmatic genomes across a large radiation of phyla.</title>
        <authorList>
            <person name="Brown C.T."/>
            <person name="Hug L.A."/>
            <person name="Thomas B.C."/>
            <person name="Sharon I."/>
            <person name="Castelle C.J."/>
            <person name="Singh A."/>
            <person name="Wilkins M.J."/>
            <person name="Williams K.H."/>
            <person name="Banfield J.F."/>
        </authorList>
    </citation>
    <scope>NUCLEOTIDE SEQUENCE [LARGE SCALE GENOMIC DNA]</scope>
</reference>
<evidence type="ECO:0000313" key="2">
    <source>
        <dbReference type="EMBL" id="KKW30641.1"/>
    </source>
</evidence>
<dbReference type="Proteomes" id="UP000034445">
    <property type="component" value="Unassembled WGS sequence"/>
</dbReference>
<evidence type="ECO:0000313" key="3">
    <source>
        <dbReference type="Proteomes" id="UP000034445"/>
    </source>
</evidence>
<dbReference type="AlphaFoldDB" id="A0A0G1XI77"/>
<accession>A0A0G1XI77</accession>
<organism evidence="2 3">
    <name type="scientific">Candidatus Kaiserbacteria bacterium GW2011_GWC2_52_8b</name>
    <dbReference type="NCBI Taxonomy" id="1618676"/>
    <lineage>
        <taxon>Bacteria</taxon>
        <taxon>Candidatus Kaiseribacteriota</taxon>
    </lineage>
</organism>